<name>A0A8H5ZA67_COCSA</name>
<dbReference type="EMBL" id="WNKQ01000019">
    <property type="protein sequence ID" value="KAF5845452.1"/>
    <property type="molecule type" value="Genomic_DNA"/>
</dbReference>
<protein>
    <submittedName>
        <fullName evidence="1">Uncharacterized protein</fullName>
    </submittedName>
</protein>
<gene>
    <name evidence="1" type="ORF">GGP41_003032</name>
</gene>
<sequence length="60" mass="6281">MLYINATSSASIINCFSRASVSRYLLGSLATSAAALRDSVATAKPLLLYIVSLSALLSML</sequence>
<evidence type="ECO:0000313" key="2">
    <source>
        <dbReference type="Proteomes" id="UP000624244"/>
    </source>
</evidence>
<evidence type="ECO:0000313" key="1">
    <source>
        <dbReference type="EMBL" id="KAF5845452.1"/>
    </source>
</evidence>
<reference evidence="1" key="1">
    <citation type="submission" date="2019-11" db="EMBL/GenBank/DDBJ databases">
        <title>Bipolaris sorokiniana Genome sequencing.</title>
        <authorList>
            <person name="Wang H."/>
        </authorList>
    </citation>
    <scope>NUCLEOTIDE SEQUENCE</scope>
</reference>
<dbReference type="AlphaFoldDB" id="A0A8H5ZA67"/>
<accession>A0A8H5ZA67</accession>
<comment type="caution">
    <text evidence="1">The sequence shown here is derived from an EMBL/GenBank/DDBJ whole genome shotgun (WGS) entry which is preliminary data.</text>
</comment>
<dbReference type="Proteomes" id="UP000624244">
    <property type="component" value="Unassembled WGS sequence"/>
</dbReference>
<proteinExistence type="predicted"/>
<organism evidence="1 2">
    <name type="scientific">Cochliobolus sativus</name>
    <name type="common">Common root rot and spot blotch fungus</name>
    <name type="synonym">Bipolaris sorokiniana</name>
    <dbReference type="NCBI Taxonomy" id="45130"/>
    <lineage>
        <taxon>Eukaryota</taxon>
        <taxon>Fungi</taxon>
        <taxon>Dikarya</taxon>
        <taxon>Ascomycota</taxon>
        <taxon>Pezizomycotina</taxon>
        <taxon>Dothideomycetes</taxon>
        <taxon>Pleosporomycetidae</taxon>
        <taxon>Pleosporales</taxon>
        <taxon>Pleosporineae</taxon>
        <taxon>Pleosporaceae</taxon>
        <taxon>Bipolaris</taxon>
    </lineage>
</organism>